<protein>
    <submittedName>
        <fullName evidence="3">Protein disulfide oxidoreductase</fullName>
    </submittedName>
</protein>
<proteinExistence type="predicted"/>
<dbReference type="InterPro" id="IPR050553">
    <property type="entry name" value="Thioredoxin_ResA/DsbE_sf"/>
</dbReference>
<dbReference type="GO" id="GO:0016209">
    <property type="term" value="F:antioxidant activity"/>
    <property type="evidence" value="ECO:0007669"/>
    <property type="project" value="InterPro"/>
</dbReference>
<dbReference type="AlphaFoldDB" id="A0A7H1C3S1"/>
<dbReference type="CDD" id="cd03011">
    <property type="entry name" value="TlpA_like_ScsD_MtbDsbE"/>
    <property type="match status" value="1"/>
</dbReference>
<dbReference type="EMBL" id="CP061280">
    <property type="protein sequence ID" value="QNS15626.1"/>
    <property type="molecule type" value="Genomic_DNA"/>
</dbReference>
<dbReference type="PROSITE" id="PS51352">
    <property type="entry name" value="THIOREDOXIN_2"/>
    <property type="match status" value="1"/>
</dbReference>
<keyword evidence="1" id="KW-0472">Membrane</keyword>
<dbReference type="InterPro" id="IPR013766">
    <property type="entry name" value="Thioredoxin_domain"/>
</dbReference>
<keyword evidence="4" id="KW-1185">Reference proteome</keyword>
<evidence type="ECO:0000313" key="4">
    <source>
        <dbReference type="Proteomes" id="UP000576260"/>
    </source>
</evidence>
<keyword evidence="1" id="KW-1133">Transmembrane helix</keyword>
<dbReference type="GO" id="GO:0016491">
    <property type="term" value="F:oxidoreductase activity"/>
    <property type="evidence" value="ECO:0007669"/>
    <property type="project" value="InterPro"/>
</dbReference>
<dbReference type="PANTHER" id="PTHR42852:SF17">
    <property type="entry name" value="THIOREDOXIN-LIKE PROTEIN HI_1115"/>
    <property type="match status" value="1"/>
</dbReference>
<evidence type="ECO:0000259" key="2">
    <source>
        <dbReference type="PROSITE" id="PS51352"/>
    </source>
</evidence>
<dbReference type="Proteomes" id="UP000576260">
    <property type="component" value="Chromosome"/>
</dbReference>
<dbReference type="RefSeq" id="WP_188157181.1">
    <property type="nucleotide sequence ID" value="NZ_CP061280.1"/>
</dbReference>
<feature type="transmembrane region" description="Helical" evidence="1">
    <location>
        <begin position="12"/>
        <end position="32"/>
    </location>
</feature>
<accession>A0A7H1C3S1</accession>
<evidence type="ECO:0000256" key="1">
    <source>
        <dbReference type="SAM" id="Phobius"/>
    </source>
</evidence>
<sequence>MNKKKSLINRFIKNIFVFGGLFIVLSFIVDWYRSPSTPTQFEQKVHYDIQNQPKIIAQLSHEKPMLLYFWGSWCHFCSVVSPSVQKLSEEGTEVLGVALKSGGEIEVETYLNENGYTFSTLNDPTGEFSQGWNIQATPTILIIKDGKIFNHTTGYTSYLSLKLRLWLAEVLP</sequence>
<evidence type="ECO:0000313" key="3">
    <source>
        <dbReference type="EMBL" id="QNS15626.1"/>
    </source>
</evidence>
<dbReference type="PANTHER" id="PTHR42852">
    <property type="entry name" value="THIOL:DISULFIDE INTERCHANGE PROTEIN DSBE"/>
    <property type="match status" value="1"/>
</dbReference>
<organism evidence="3 4">
    <name type="scientific">Mannheimia bovis</name>
    <dbReference type="NCBI Taxonomy" id="2770636"/>
    <lineage>
        <taxon>Bacteria</taxon>
        <taxon>Pseudomonadati</taxon>
        <taxon>Pseudomonadota</taxon>
        <taxon>Gammaproteobacteria</taxon>
        <taxon>Pasteurellales</taxon>
        <taxon>Pasteurellaceae</taxon>
        <taxon>Mannheimia</taxon>
    </lineage>
</organism>
<name>A0A7H1C3S1_9PAST</name>
<dbReference type="Gene3D" id="3.40.30.10">
    <property type="entry name" value="Glutaredoxin"/>
    <property type="match status" value="1"/>
</dbReference>
<dbReference type="KEGG" id="mbos:ICJ55_02420"/>
<dbReference type="InterPro" id="IPR000866">
    <property type="entry name" value="AhpC/TSA"/>
</dbReference>
<dbReference type="InterPro" id="IPR036249">
    <property type="entry name" value="Thioredoxin-like_sf"/>
</dbReference>
<dbReference type="Pfam" id="PF00578">
    <property type="entry name" value="AhpC-TSA"/>
    <property type="match status" value="1"/>
</dbReference>
<feature type="domain" description="Thioredoxin" evidence="2">
    <location>
        <begin position="35"/>
        <end position="172"/>
    </location>
</feature>
<dbReference type="SUPFAM" id="SSF52833">
    <property type="entry name" value="Thioredoxin-like"/>
    <property type="match status" value="1"/>
</dbReference>
<reference evidence="3 4" key="1">
    <citation type="submission" date="2020-09" db="EMBL/GenBank/DDBJ databases">
        <title>Mannheimia bovis sp.nov., isolated from a cow.</title>
        <authorList>
            <person name="Li F."/>
        </authorList>
    </citation>
    <scope>NUCLEOTIDE SEQUENCE [LARGE SCALE GENOMIC DNA]</scope>
    <source>
        <strain evidence="3 4">ZY190616</strain>
    </source>
</reference>
<gene>
    <name evidence="3" type="ORF">ICJ55_02420</name>
</gene>
<keyword evidence="1" id="KW-0812">Transmembrane</keyword>